<comment type="caution">
    <text evidence="9">The sequence shown here is derived from an EMBL/GenBank/DDBJ whole genome shotgun (WGS) entry which is preliminary data.</text>
</comment>
<evidence type="ECO:0000256" key="4">
    <source>
        <dbReference type="ARBA" id="ARBA00023004"/>
    </source>
</evidence>
<feature type="binding site" evidence="6">
    <location>
        <position position="141"/>
    </location>
    <ligand>
        <name>Fe cation</name>
        <dbReference type="ChEBI" id="CHEBI:24875"/>
        <note>catalytic</note>
    </ligand>
</feature>
<dbReference type="STRING" id="1120919.GCA_000429165_03272"/>
<dbReference type="GO" id="GO:0035515">
    <property type="term" value="F:oxidative RNA demethylase activity"/>
    <property type="evidence" value="ECO:0007669"/>
    <property type="project" value="TreeGrafter"/>
</dbReference>
<keyword evidence="1 6" id="KW-0479">Metal-binding</keyword>
<comment type="cofactor">
    <cofactor evidence="6">
        <name>Fe(2+)</name>
        <dbReference type="ChEBI" id="CHEBI:29033"/>
    </cofactor>
    <text evidence="6">Binds 1 Fe(2+) ion per subunit.</text>
</comment>
<dbReference type="InterPro" id="IPR005123">
    <property type="entry name" value="Oxoglu/Fe-dep_dioxygenase_dom"/>
</dbReference>
<proteinExistence type="predicted"/>
<dbReference type="AlphaFoldDB" id="A0A511XE80"/>
<evidence type="ECO:0000256" key="7">
    <source>
        <dbReference type="SAM" id="MobiDB-lite"/>
    </source>
</evidence>
<dbReference type="GO" id="GO:0005737">
    <property type="term" value="C:cytoplasm"/>
    <property type="evidence" value="ECO:0007669"/>
    <property type="project" value="TreeGrafter"/>
</dbReference>
<feature type="binding site" evidence="5">
    <location>
        <begin position="214"/>
        <end position="220"/>
    </location>
    <ligand>
        <name>2-oxoglutarate</name>
        <dbReference type="ChEBI" id="CHEBI:16810"/>
    </ligand>
</feature>
<dbReference type="SUPFAM" id="SSF51197">
    <property type="entry name" value="Clavaminate synthase-like"/>
    <property type="match status" value="1"/>
</dbReference>
<evidence type="ECO:0000256" key="5">
    <source>
        <dbReference type="PIRSR" id="PIRSR604574-1"/>
    </source>
</evidence>
<feature type="binding site" evidence="6">
    <location>
        <position position="143"/>
    </location>
    <ligand>
        <name>Fe cation</name>
        <dbReference type="ChEBI" id="CHEBI:24875"/>
        <note>catalytic</note>
    </ligand>
</feature>
<keyword evidence="10" id="KW-1185">Reference proteome</keyword>
<feature type="binding site" evidence="5">
    <location>
        <begin position="86"/>
        <end position="88"/>
    </location>
    <ligand>
        <name>substrate</name>
    </ligand>
</feature>
<evidence type="ECO:0000256" key="2">
    <source>
        <dbReference type="ARBA" id="ARBA00022964"/>
    </source>
</evidence>
<dbReference type="InterPro" id="IPR027450">
    <property type="entry name" value="AlkB-like"/>
</dbReference>
<feature type="binding site" evidence="5">
    <location>
        <begin position="130"/>
        <end position="132"/>
    </location>
    <ligand>
        <name>2-oxoglutarate</name>
        <dbReference type="ChEBI" id="CHEBI:16810"/>
    </ligand>
</feature>
<protein>
    <submittedName>
        <fullName evidence="9">Alpha-ketoglutarate-dependent dioxygenase AlkB</fullName>
    </submittedName>
</protein>
<dbReference type="PANTHER" id="PTHR16557:SF2">
    <property type="entry name" value="NUCLEIC ACID DIOXYGENASE ALKBH1"/>
    <property type="match status" value="1"/>
</dbReference>
<keyword evidence="2 9" id="KW-0223">Dioxygenase</keyword>
<dbReference type="GO" id="GO:0008198">
    <property type="term" value="F:ferrous iron binding"/>
    <property type="evidence" value="ECO:0007669"/>
    <property type="project" value="TreeGrafter"/>
</dbReference>
<dbReference type="GO" id="GO:0035513">
    <property type="term" value="P:oxidative RNA demethylation"/>
    <property type="evidence" value="ECO:0007669"/>
    <property type="project" value="TreeGrafter"/>
</dbReference>
<dbReference type="InterPro" id="IPR037151">
    <property type="entry name" value="AlkB-like_sf"/>
</dbReference>
<dbReference type="RefSeq" id="WP_026398779.1">
    <property type="nucleotide sequence ID" value="NZ_AUBI01000018.1"/>
</dbReference>
<feature type="region of interest" description="Disordered" evidence="7">
    <location>
        <begin position="1"/>
        <end position="23"/>
    </location>
</feature>
<gene>
    <name evidence="9" type="ORF">ANI02nite_31510</name>
</gene>
<evidence type="ECO:0000313" key="10">
    <source>
        <dbReference type="Proteomes" id="UP000321635"/>
    </source>
</evidence>
<dbReference type="EMBL" id="BJYF01000031">
    <property type="protein sequence ID" value="GEN61267.1"/>
    <property type="molecule type" value="Genomic_DNA"/>
</dbReference>
<evidence type="ECO:0000259" key="8">
    <source>
        <dbReference type="PROSITE" id="PS51471"/>
    </source>
</evidence>
<dbReference type="PROSITE" id="PS51471">
    <property type="entry name" value="FE2OG_OXY"/>
    <property type="match status" value="1"/>
</dbReference>
<organism evidence="9 10">
    <name type="scientific">Acetobacter nitrogenifigens DSM 23921 = NBRC 105050</name>
    <dbReference type="NCBI Taxonomy" id="1120919"/>
    <lineage>
        <taxon>Bacteria</taxon>
        <taxon>Pseudomonadati</taxon>
        <taxon>Pseudomonadota</taxon>
        <taxon>Alphaproteobacteria</taxon>
        <taxon>Acetobacterales</taxon>
        <taxon>Acetobacteraceae</taxon>
        <taxon>Acetobacter</taxon>
    </lineage>
</organism>
<dbReference type="OrthoDB" id="9796932at2"/>
<dbReference type="Gene3D" id="2.60.120.590">
    <property type="entry name" value="Alpha-ketoglutarate-dependent dioxygenase AlkB-like"/>
    <property type="match status" value="1"/>
</dbReference>
<feature type="binding site" evidence="6">
    <location>
        <position position="197"/>
    </location>
    <ligand>
        <name>Fe cation</name>
        <dbReference type="ChEBI" id="CHEBI:24875"/>
        <note>catalytic</note>
    </ligand>
</feature>
<dbReference type="Proteomes" id="UP000321635">
    <property type="component" value="Unassembled WGS sequence"/>
</dbReference>
<name>A0A511XE80_9PROT</name>
<feature type="binding site" evidence="5">
    <location>
        <position position="79"/>
    </location>
    <ligand>
        <name>substrate</name>
    </ligand>
</feature>
<dbReference type="InterPro" id="IPR004574">
    <property type="entry name" value="Alkb"/>
</dbReference>
<reference evidence="9 10" key="1">
    <citation type="submission" date="2019-07" db="EMBL/GenBank/DDBJ databases">
        <title>Whole genome shotgun sequence of Acetobacter nitrogenifigens NBRC 105050.</title>
        <authorList>
            <person name="Hosoyama A."/>
            <person name="Uohara A."/>
            <person name="Ohji S."/>
            <person name="Ichikawa N."/>
        </authorList>
    </citation>
    <scope>NUCLEOTIDE SEQUENCE [LARGE SCALE GENOMIC DNA]</scope>
    <source>
        <strain evidence="9 10">NBRC 105050</strain>
    </source>
</reference>
<evidence type="ECO:0000256" key="1">
    <source>
        <dbReference type="ARBA" id="ARBA00022723"/>
    </source>
</evidence>
<dbReference type="GO" id="GO:0035516">
    <property type="term" value="F:broad specificity oxidative DNA demethylase activity"/>
    <property type="evidence" value="ECO:0007669"/>
    <property type="project" value="TreeGrafter"/>
</dbReference>
<dbReference type="NCBIfam" id="NF011930">
    <property type="entry name" value="PRK15401.1"/>
    <property type="match status" value="1"/>
</dbReference>
<evidence type="ECO:0000256" key="3">
    <source>
        <dbReference type="ARBA" id="ARBA00023002"/>
    </source>
</evidence>
<dbReference type="PANTHER" id="PTHR16557">
    <property type="entry name" value="ALKYLATED DNA REPAIR PROTEIN ALKB-RELATED"/>
    <property type="match status" value="1"/>
</dbReference>
<feature type="binding site" evidence="5">
    <location>
        <position position="171"/>
    </location>
    <ligand>
        <name>substrate</name>
    </ligand>
</feature>
<evidence type="ECO:0000256" key="6">
    <source>
        <dbReference type="PIRSR" id="PIRSR604574-2"/>
    </source>
</evidence>
<evidence type="ECO:0000313" key="9">
    <source>
        <dbReference type="EMBL" id="GEN61267.1"/>
    </source>
</evidence>
<keyword evidence="4 6" id="KW-0408">Iron</keyword>
<accession>A0A511XE80</accession>
<feature type="binding site" evidence="5">
    <location>
        <position position="145"/>
    </location>
    <ligand>
        <name>substrate</name>
    </ligand>
</feature>
<feature type="domain" description="Fe2OG dioxygenase" evidence="8">
    <location>
        <begin position="123"/>
        <end position="223"/>
    </location>
</feature>
<dbReference type="Pfam" id="PF13532">
    <property type="entry name" value="2OG-FeII_Oxy_2"/>
    <property type="match status" value="1"/>
</dbReference>
<sequence>MTADLFDLEQSRQEAPETPPRPVPLAEGAVLFPGLALPDVPALLAGVEAVSAECPFEQLETPGGGRMSVEMTACGAFGWRSDRKGYRYAPLCPATGRPWPPLPPAFAALSRRAAAAAGFDRAPLQSCLINRYNHRARMSLHQDRDEGELITPIVSVSLGVAATFLWGGLNRSDPTRRIRLAHGDVVVWGGPSRLTFHGVTPLPSGEHPATGPCRINITFRQVTADMDNFSTP</sequence>
<keyword evidence="3" id="KW-0560">Oxidoreductase</keyword>